<keyword evidence="2" id="KW-1185">Reference proteome</keyword>
<evidence type="ECO:0000313" key="1">
    <source>
        <dbReference type="EMBL" id="KAH7055797.1"/>
    </source>
</evidence>
<dbReference type="Proteomes" id="UP000774617">
    <property type="component" value="Unassembled WGS sequence"/>
</dbReference>
<organism evidence="1 2">
    <name type="scientific">Macrophomina phaseolina</name>
    <dbReference type="NCBI Taxonomy" id="35725"/>
    <lineage>
        <taxon>Eukaryota</taxon>
        <taxon>Fungi</taxon>
        <taxon>Dikarya</taxon>
        <taxon>Ascomycota</taxon>
        <taxon>Pezizomycotina</taxon>
        <taxon>Dothideomycetes</taxon>
        <taxon>Dothideomycetes incertae sedis</taxon>
        <taxon>Botryosphaeriales</taxon>
        <taxon>Botryosphaeriaceae</taxon>
        <taxon>Macrophomina</taxon>
    </lineage>
</organism>
<accession>A0ABQ8GK72</accession>
<evidence type="ECO:0000313" key="2">
    <source>
        <dbReference type="Proteomes" id="UP000774617"/>
    </source>
</evidence>
<sequence>MRASPLTVESCPSSAAPPSAGAVARLSRRKVRLHFWPRARPCRNEALLYFSRSVLVAPCALRKFWPRPPTPTLPVQSSVHTGLPLVACVLLLQSTLRPPVHRRCVICHIAWAVEATVRTQMFKNVDENYFHFPCCTTLCMASIPLHTDSISRCKFSEGSGGSCLECRRHLNQDDCFYFPSKKARIQDAICVPFCNFHYHPRSFDANRHRMIKALFA</sequence>
<protein>
    <submittedName>
        <fullName evidence="1">Uncharacterized protein</fullName>
    </submittedName>
</protein>
<reference evidence="1 2" key="1">
    <citation type="journal article" date="2021" name="Nat. Commun.">
        <title>Genetic determinants of endophytism in the Arabidopsis root mycobiome.</title>
        <authorList>
            <person name="Mesny F."/>
            <person name="Miyauchi S."/>
            <person name="Thiergart T."/>
            <person name="Pickel B."/>
            <person name="Atanasova L."/>
            <person name="Karlsson M."/>
            <person name="Huettel B."/>
            <person name="Barry K.W."/>
            <person name="Haridas S."/>
            <person name="Chen C."/>
            <person name="Bauer D."/>
            <person name="Andreopoulos W."/>
            <person name="Pangilinan J."/>
            <person name="LaButti K."/>
            <person name="Riley R."/>
            <person name="Lipzen A."/>
            <person name="Clum A."/>
            <person name="Drula E."/>
            <person name="Henrissat B."/>
            <person name="Kohler A."/>
            <person name="Grigoriev I.V."/>
            <person name="Martin F.M."/>
            <person name="Hacquard S."/>
        </authorList>
    </citation>
    <scope>NUCLEOTIDE SEQUENCE [LARGE SCALE GENOMIC DNA]</scope>
    <source>
        <strain evidence="1 2">MPI-SDFR-AT-0080</strain>
    </source>
</reference>
<gene>
    <name evidence="1" type="ORF">B0J12DRAFT_431244</name>
</gene>
<dbReference type="EMBL" id="JAGTJR010000008">
    <property type="protein sequence ID" value="KAH7055797.1"/>
    <property type="molecule type" value="Genomic_DNA"/>
</dbReference>
<proteinExistence type="predicted"/>
<comment type="caution">
    <text evidence="1">The sequence shown here is derived from an EMBL/GenBank/DDBJ whole genome shotgun (WGS) entry which is preliminary data.</text>
</comment>
<name>A0ABQ8GK72_9PEZI</name>